<dbReference type="Proteomes" id="UP000053424">
    <property type="component" value="Unassembled WGS sequence"/>
</dbReference>
<dbReference type="OrthoDB" id="3054237at2759"/>
<organism evidence="3 4">
    <name type="scientific">Hebeloma cylindrosporum</name>
    <dbReference type="NCBI Taxonomy" id="76867"/>
    <lineage>
        <taxon>Eukaryota</taxon>
        <taxon>Fungi</taxon>
        <taxon>Dikarya</taxon>
        <taxon>Basidiomycota</taxon>
        <taxon>Agaricomycotina</taxon>
        <taxon>Agaricomycetes</taxon>
        <taxon>Agaricomycetidae</taxon>
        <taxon>Agaricales</taxon>
        <taxon>Agaricineae</taxon>
        <taxon>Hymenogastraceae</taxon>
        <taxon>Hebeloma</taxon>
    </lineage>
</organism>
<dbReference type="PROSITE" id="PS50200">
    <property type="entry name" value="RA"/>
    <property type="match status" value="1"/>
</dbReference>
<proteinExistence type="predicted"/>
<dbReference type="HOGENOM" id="CLU_711851_0_0_1"/>
<dbReference type="Gene3D" id="3.10.20.90">
    <property type="entry name" value="Phosphatidylinositol 3-kinase Catalytic Subunit, Chain A, domain 1"/>
    <property type="match status" value="1"/>
</dbReference>
<feature type="domain" description="Ras-associating" evidence="2">
    <location>
        <begin position="311"/>
        <end position="375"/>
    </location>
</feature>
<sequence length="388" mass="44213">MAELSGAALGQKPRKLHPGEALGIIPTPIPPSNKKTNRYRKGELDIDSVVAYLTHLRESDDMPKEILRVRGRLRNAFPGFRTTKSSIRTAYKRAGWDIGELSQLTKKQTWLLVEVAFNVWFFTQNTRYKGIRCATWLDSEALKSLGVTSIGHRLAILKHIYQVKLAHNVPIEAHQYAPPCELIYLTTLLPAHSNWPAEPPGCVENINLQIHSIVQDQAQRLTTLEENNWNLNNTLQSFMEELEVLRPPWGQPDEVLSLTRRRLQKSPTKVDPPESRPNPSPKQIELIPNYYSNAESPEGFKIGLEDPMWKVLPAALKKYRINNEDWQSYAMLVCYGPSGNRVERCLTYDEKPLRLFQKLENAKKDPVFALKHIKDIRSPIADAGTSSH</sequence>
<dbReference type="GO" id="GO:0007165">
    <property type="term" value="P:signal transduction"/>
    <property type="evidence" value="ECO:0007669"/>
    <property type="project" value="InterPro"/>
</dbReference>
<evidence type="ECO:0000313" key="4">
    <source>
        <dbReference type="Proteomes" id="UP000053424"/>
    </source>
</evidence>
<dbReference type="InterPro" id="IPR029071">
    <property type="entry name" value="Ubiquitin-like_domsf"/>
</dbReference>
<dbReference type="SUPFAM" id="SSF54236">
    <property type="entry name" value="Ubiquitin-like"/>
    <property type="match status" value="1"/>
</dbReference>
<evidence type="ECO:0000256" key="1">
    <source>
        <dbReference type="SAM" id="MobiDB-lite"/>
    </source>
</evidence>
<dbReference type="SUPFAM" id="SSF47769">
    <property type="entry name" value="SAM/Pointed domain"/>
    <property type="match status" value="1"/>
</dbReference>
<accession>A0A0C3CIJ7</accession>
<feature type="region of interest" description="Disordered" evidence="1">
    <location>
        <begin position="1"/>
        <end position="36"/>
    </location>
</feature>
<dbReference type="CDD" id="cd01786">
    <property type="entry name" value="RA_STE50"/>
    <property type="match status" value="1"/>
</dbReference>
<feature type="region of interest" description="Disordered" evidence="1">
    <location>
        <begin position="260"/>
        <end position="284"/>
    </location>
</feature>
<reference evidence="4" key="2">
    <citation type="submission" date="2015-01" db="EMBL/GenBank/DDBJ databases">
        <title>Evolutionary Origins and Diversification of the Mycorrhizal Mutualists.</title>
        <authorList>
            <consortium name="DOE Joint Genome Institute"/>
            <consortium name="Mycorrhizal Genomics Consortium"/>
            <person name="Kohler A."/>
            <person name="Kuo A."/>
            <person name="Nagy L.G."/>
            <person name="Floudas D."/>
            <person name="Copeland A."/>
            <person name="Barry K.W."/>
            <person name="Cichocki N."/>
            <person name="Veneault-Fourrey C."/>
            <person name="LaButti K."/>
            <person name="Lindquist E.A."/>
            <person name="Lipzen A."/>
            <person name="Lundell T."/>
            <person name="Morin E."/>
            <person name="Murat C."/>
            <person name="Riley R."/>
            <person name="Ohm R."/>
            <person name="Sun H."/>
            <person name="Tunlid A."/>
            <person name="Henrissat B."/>
            <person name="Grigoriev I.V."/>
            <person name="Hibbett D.S."/>
            <person name="Martin F."/>
        </authorList>
    </citation>
    <scope>NUCLEOTIDE SEQUENCE [LARGE SCALE GENOMIC DNA]</scope>
    <source>
        <strain evidence="4">h7</strain>
    </source>
</reference>
<dbReference type="AlphaFoldDB" id="A0A0C3CIJ7"/>
<dbReference type="Gene3D" id="1.10.150.50">
    <property type="entry name" value="Transcription Factor, Ets-1"/>
    <property type="match status" value="1"/>
</dbReference>
<name>A0A0C3CIJ7_HEBCY</name>
<dbReference type="EMBL" id="KN831774">
    <property type="protein sequence ID" value="KIM43974.1"/>
    <property type="molecule type" value="Genomic_DNA"/>
</dbReference>
<evidence type="ECO:0000313" key="3">
    <source>
        <dbReference type="EMBL" id="KIM43974.1"/>
    </source>
</evidence>
<dbReference type="STRING" id="686832.A0A0C3CIJ7"/>
<reference evidence="3 4" key="1">
    <citation type="submission" date="2014-04" db="EMBL/GenBank/DDBJ databases">
        <authorList>
            <consortium name="DOE Joint Genome Institute"/>
            <person name="Kuo A."/>
            <person name="Gay G."/>
            <person name="Dore J."/>
            <person name="Kohler A."/>
            <person name="Nagy L.G."/>
            <person name="Floudas D."/>
            <person name="Copeland A."/>
            <person name="Barry K.W."/>
            <person name="Cichocki N."/>
            <person name="Veneault-Fourrey C."/>
            <person name="LaButti K."/>
            <person name="Lindquist E.A."/>
            <person name="Lipzen A."/>
            <person name="Lundell T."/>
            <person name="Morin E."/>
            <person name="Murat C."/>
            <person name="Sun H."/>
            <person name="Tunlid A."/>
            <person name="Henrissat B."/>
            <person name="Grigoriev I.V."/>
            <person name="Hibbett D.S."/>
            <person name="Martin F."/>
            <person name="Nordberg H.P."/>
            <person name="Cantor M.N."/>
            <person name="Hua S.X."/>
        </authorList>
    </citation>
    <scope>NUCLEOTIDE SEQUENCE [LARGE SCALE GENOMIC DNA]</scope>
    <source>
        <strain evidence="4">h7</strain>
    </source>
</reference>
<gene>
    <name evidence="3" type="ORF">M413DRAFT_433200</name>
</gene>
<evidence type="ECO:0000259" key="2">
    <source>
        <dbReference type="PROSITE" id="PS50200"/>
    </source>
</evidence>
<dbReference type="InterPro" id="IPR013761">
    <property type="entry name" value="SAM/pointed_sf"/>
</dbReference>
<keyword evidence="4" id="KW-1185">Reference proteome</keyword>
<dbReference type="InterPro" id="IPR000159">
    <property type="entry name" value="RA_dom"/>
</dbReference>
<protein>
    <recommendedName>
        <fullName evidence="2">Ras-associating domain-containing protein</fullName>
    </recommendedName>
</protein>